<dbReference type="Gene3D" id="1.10.10.10">
    <property type="entry name" value="Winged helix-like DNA-binding domain superfamily/Winged helix DNA-binding domain"/>
    <property type="match status" value="1"/>
</dbReference>
<protein>
    <submittedName>
        <fullName evidence="1">Uncharacterized protein</fullName>
    </submittedName>
</protein>
<feature type="non-terminal residue" evidence="1">
    <location>
        <position position="1"/>
    </location>
</feature>
<dbReference type="EMBL" id="LAZR01056609">
    <property type="protein sequence ID" value="KKK73833.1"/>
    <property type="molecule type" value="Genomic_DNA"/>
</dbReference>
<evidence type="ECO:0000313" key="1">
    <source>
        <dbReference type="EMBL" id="KKK73833.1"/>
    </source>
</evidence>
<name>A0A0F8XXU8_9ZZZZ</name>
<organism evidence="1">
    <name type="scientific">marine sediment metagenome</name>
    <dbReference type="NCBI Taxonomy" id="412755"/>
    <lineage>
        <taxon>unclassified sequences</taxon>
        <taxon>metagenomes</taxon>
        <taxon>ecological metagenomes</taxon>
    </lineage>
</organism>
<accession>A0A0F8XXU8</accession>
<dbReference type="PANTHER" id="PTHR34294">
    <property type="entry name" value="TRANSCRIPTIONAL REGULATOR-RELATED"/>
    <property type="match status" value="1"/>
</dbReference>
<dbReference type="PANTHER" id="PTHR34294:SF1">
    <property type="entry name" value="TRANSCRIPTIONAL REGULATOR LSRR"/>
    <property type="match status" value="1"/>
</dbReference>
<gene>
    <name evidence="1" type="ORF">LCGC14_2889870</name>
</gene>
<dbReference type="InterPro" id="IPR036388">
    <property type="entry name" value="WH-like_DNA-bd_sf"/>
</dbReference>
<dbReference type="InterPro" id="IPR051054">
    <property type="entry name" value="SorC_transcr_regulators"/>
</dbReference>
<dbReference type="Gene3D" id="3.40.50.1360">
    <property type="match status" value="1"/>
</dbReference>
<dbReference type="AlphaFoldDB" id="A0A0F8XXU8"/>
<reference evidence="1" key="1">
    <citation type="journal article" date="2015" name="Nature">
        <title>Complex archaea that bridge the gap between prokaryotes and eukaryotes.</title>
        <authorList>
            <person name="Spang A."/>
            <person name="Saw J.H."/>
            <person name="Jorgensen S.L."/>
            <person name="Zaremba-Niedzwiedzka K."/>
            <person name="Martijn J."/>
            <person name="Lind A.E."/>
            <person name="van Eijk R."/>
            <person name="Schleper C."/>
            <person name="Guy L."/>
            <person name="Ettema T.J."/>
        </authorList>
    </citation>
    <scope>NUCLEOTIDE SEQUENCE</scope>
</reference>
<proteinExistence type="predicted"/>
<comment type="caution">
    <text evidence="1">The sequence shown here is derived from an EMBL/GenBank/DDBJ whole genome shotgun (WGS) entry which is preliminary data.</text>
</comment>
<sequence>DIAKRLGLSRIKVSRLLEKGRQNGLIQVRINSPYEGCLRLQQELVSAFGLAEARVIPALDEADASRKALITSAAATARARGADVQVLSTQESDG</sequence>